<protein>
    <recommendedName>
        <fullName evidence="6">Peptidase M10 metallopeptidase domain-containing protein</fullName>
    </recommendedName>
</protein>
<organism evidence="7 8">
    <name type="scientific">SAR86 cluster bacterium</name>
    <dbReference type="NCBI Taxonomy" id="2030880"/>
    <lineage>
        <taxon>Bacteria</taxon>
        <taxon>Pseudomonadati</taxon>
        <taxon>Pseudomonadota</taxon>
        <taxon>Gammaproteobacteria</taxon>
        <taxon>SAR86 cluster</taxon>
    </lineage>
</organism>
<dbReference type="PRINTS" id="PR00138">
    <property type="entry name" value="MATRIXIN"/>
</dbReference>
<keyword evidence="3" id="KW-0378">Hydrolase</keyword>
<reference evidence="8" key="1">
    <citation type="submission" date="2017-08" db="EMBL/GenBank/DDBJ databases">
        <title>A dynamic microbial community with high functional redundancy inhabits the cold, oxic subseafloor aquifer.</title>
        <authorList>
            <person name="Tully B.J."/>
            <person name="Wheat C.G."/>
            <person name="Glazer B.T."/>
            <person name="Huber J.A."/>
        </authorList>
    </citation>
    <scope>NUCLEOTIDE SEQUENCE [LARGE SCALE GENOMIC DNA]</scope>
</reference>
<dbReference type="GO" id="GO:0031012">
    <property type="term" value="C:extracellular matrix"/>
    <property type="evidence" value="ECO:0007669"/>
    <property type="project" value="InterPro"/>
</dbReference>
<feature type="chain" id="PRO_5012426898" description="Peptidase M10 metallopeptidase domain-containing protein" evidence="5">
    <location>
        <begin position="19"/>
        <end position="349"/>
    </location>
</feature>
<dbReference type="SUPFAM" id="SSF55486">
    <property type="entry name" value="Metalloproteases ('zincins'), catalytic domain"/>
    <property type="match status" value="1"/>
</dbReference>
<evidence type="ECO:0000256" key="4">
    <source>
        <dbReference type="ARBA" id="ARBA00022833"/>
    </source>
</evidence>
<gene>
    <name evidence="7" type="ORF">COC19_05520</name>
</gene>
<dbReference type="Proteomes" id="UP000218172">
    <property type="component" value="Unassembled WGS sequence"/>
</dbReference>
<dbReference type="GO" id="GO:0004222">
    <property type="term" value="F:metalloendopeptidase activity"/>
    <property type="evidence" value="ECO:0007669"/>
    <property type="project" value="InterPro"/>
</dbReference>
<dbReference type="Gene3D" id="3.40.390.10">
    <property type="entry name" value="Collagenase (Catalytic Domain)"/>
    <property type="match status" value="1"/>
</dbReference>
<keyword evidence="5" id="KW-0732">Signal</keyword>
<accession>A0A2A4MLU5</accession>
<dbReference type="GO" id="GO:0006508">
    <property type="term" value="P:proteolysis"/>
    <property type="evidence" value="ECO:0007669"/>
    <property type="project" value="UniProtKB-KW"/>
</dbReference>
<name>A0A2A4MLU5_9GAMM</name>
<dbReference type="InterPro" id="IPR024079">
    <property type="entry name" value="MetalloPept_cat_dom_sf"/>
</dbReference>
<dbReference type="InterPro" id="IPR001818">
    <property type="entry name" value="Pept_M10_metallopeptidase"/>
</dbReference>
<dbReference type="AlphaFoldDB" id="A0A2A4MLU5"/>
<evidence type="ECO:0000259" key="6">
    <source>
        <dbReference type="Pfam" id="PF00413"/>
    </source>
</evidence>
<evidence type="ECO:0000256" key="5">
    <source>
        <dbReference type="SAM" id="SignalP"/>
    </source>
</evidence>
<sequence length="349" mass="37473">MKRIFTLLLLLGTSHAVAFDFIGKFKEHYLGNNTSFYVDLTGVSPSGISWNQGFSDAAGVWQSLSPITITIFNIYSDPCLPATSLNDANGVDFNSKPCNYEYGSSAAITITRGSSMPAAITSSDISFNNAYEWDISNGSSINGSIDFRRTATHEIGHAIGIAHSIFERSLMYSSVNEVTTLTPDDICGINILYENPQGCELLLGAGASATGKATTAIFVGGVSGDGGVTYRHNFLSTETLTVMATVVVEDGHIEQEGFLYVVAELPDGSLLAQNTEGAFVPISNNINLIPAVKSLTLNAANELYILQHLVPADIGVTETSIRIYTAYSLASEPDELYYSSEPMYFSIMP</sequence>
<dbReference type="GO" id="GO:0008270">
    <property type="term" value="F:zinc ion binding"/>
    <property type="evidence" value="ECO:0007669"/>
    <property type="project" value="InterPro"/>
</dbReference>
<feature type="signal peptide" evidence="5">
    <location>
        <begin position="1"/>
        <end position="18"/>
    </location>
</feature>
<evidence type="ECO:0000313" key="7">
    <source>
        <dbReference type="EMBL" id="PCH60724.1"/>
    </source>
</evidence>
<proteinExistence type="predicted"/>
<dbReference type="EMBL" id="NVQR01000083">
    <property type="protein sequence ID" value="PCH60724.1"/>
    <property type="molecule type" value="Genomic_DNA"/>
</dbReference>
<evidence type="ECO:0000256" key="3">
    <source>
        <dbReference type="ARBA" id="ARBA00022801"/>
    </source>
</evidence>
<keyword evidence="4" id="KW-0862">Zinc</keyword>
<dbReference type="Pfam" id="PF00413">
    <property type="entry name" value="Peptidase_M10"/>
    <property type="match status" value="1"/>
</dbReference>
<keyword evidence="1" id="KW-0645">Protease</keyword>
<dbReference type="InterPro" id="IPR021190">
    <property type="entry name" value="Pept_M10A"/>
</dbReference>
<feature type="domain" description="Peptidase M10 metallopeptidase" evidence="6">
    <location>
        <begin position="115"/>
        <end position="193"/>
    </location>
</feature>
<evidence type="ECO:0000256" key="2">
    <source>
        <dbReference type="ARBA" id="ARBA00022723"/>
    </source>
</evidence>
<evidence type="ECO:0000256" key="1">
    <source>
        <dbReference type="ARBA" id="ARBA00022670"/>
    </source>
</evidence>
<evidence type="ECO:0000313" key="8">
    <source>
        <dbReference type="Proteomes" id="UP000218172"/>
    </source>
</evidence>
<comment type="caution">
    <text evidence="7">The sequence shown here is derived from an EMBL/GenBank/DDBJ whole genome shotgun (WGS) entry which is preliminary data.</text>
</comment>
<keyword evidence="2" id="KW-0479">Metal-binding</keyword>